<accession>A0A6N7Q2B8</accession>
<comment type="caution">
    <text evidence="3">The sequence shown here is derived from an EMBL/GenBank/DDBJ whole genome shotgun (WGS) entry which is preliminary data.</text>
</comment>
<sequence>MKKHVTPLRCVICHRRRPQICGGFCSCGASVWELEPHEPPPGITIESLDDGFAPLRPVHFRSVLSQALGGVVLGLKVLVGGTPGAGKSTLCAELASQIAERLDGEGFWLDGEQNKYLVQELFQRTGSSARRIKIVSRRQEKLGSKIGWRDALLAVPPDAAVMVIDSLQRWATSIAEQTLLLEQLATMPQTALVVSHFNKAGQFAGRIGNEYDVDATAIIRPKSVEVTKCRWALCPRVVPRPVMTTEEVASRDEDKPQQRKGGTG</sequence>
<dbReference type="PANTHER" id="PTHR32472">
    <property type="entry name" value="DNA REPAIR PROTEIN RADA"/>
    <property type="match status" value="1"/>
</dbReference>
<keyword evidence="4" id="KW-1185">Reference proteome</keyword>
<feature type="region of interest" description="Disordered" evidence="1">
    <location>
        <begin position="245"/>
        <end position="264"/>
    </location>
</feature>
<feature type="compositionally biased region" description="Basic and acidic residues" evidence="1">
    <location>
        <begin position="248"/>
        <end position="257"/>
    </location>
</feature>
<dbReference type="SUPFAM" id="SSF52540">
    <property type="entry name" value="P-loop containing nucleoside triphosphate hydrolases"/>
    <property type="match status" value="1"/>
</dbReference>
<dbReference type="AlphaFoldDB" id="A0A6N7Q2B8"/>
<dbReference type="InterPro" id="IPR003593">
    <property type="entry name" value="AAA+_ATPase"/>
</dbReference>
<dbReference type="InterPro" id="IPR027417">
    <property type="entry name" value="P-loop_NTPase"/>
</dbReference>
<feature type="domain" description="AAA+ ATPase" evidence="2">
    <location>
        <begin position="73"/>
        <end position="230"/>
    </location>
</feature>
<evidence type="ECO:0000313" key="3">
    <source>
        <dbReference type="EMBL" id="MRG98478.1"/>
    </source>
</evidence>
<dbReference type="Proteomes" id="UP000440224">
    <property type="component" value="Unassembled WGS sequence"/>
</dbReference>
<dbReference type="GO" id="GO:0000725">
    <property type="term" value="P:recombinational repair"/>
    <property type="evidence" value="ECO:0007669"/>
    <property type="project" value="TreeGrafter"/>
</dbReference>
<dbReference type="OrthoDB" id="5500217at2"/>
<dbReference type="PANTHER" id="PTHR32472:SF10">
    <property type="entry name" value="DNA REPAIR PROTEIN RADA-LIKE PROTEIN"/>
    <property type="match status" value="1"/>
</dbReference>
<protein>
    <recommendedName>
        <fullName evidence="2">AAA+ ATPase domain-containing protein</fullName>
    </recommendedName>
</protein>
<dbReference type="EMBL" id="WJIE01000033">
    <property type="protein sequence ID" value="MRG98478.1"/>
    <property type="molecule type" value="Genomic_DNA"/>
</dbReference>
<dbReference type="RefSeq" id="WP_153825247.1">
    <property type="nucleotide sequence ID" value="NZ_WJIE01000033.1"/>
</dbReference>
<organism evidence="3 4">
    <name type="scientific">Polyangium spumosum</name>
    <dbReference type="NCBI Taxonomy" id="889282"/>
    <lineage>
        <taxon>Bacteria</taxon>
        <taxon>Pseudomonadati</taxon>
        <taxon>Myxococcota</taxon>
        <taxon>Polyangia</taxon>
        <taxon>Polyangiales</taxon>
        <taxon>Polyangiaceae</taxon>
        <taxon>Polyangium</taxon>
    </lineage>
</organism>
<gene>
    <name evidence="3" type="ORF">GF068_42175</name>
</gene>
<reference evidence="3 4" key="1">
    <citation type="submission" date="2019-10" db="EMBL/GenBank/DDBJ databases">
        <title>A soil myxobacterium in the family Polyangiaceae.</title>
        <authorList>
            <person name="Li Y."/>
            <person name="Wang J."/>
        </authorList>
    </citation>
    <scope>NUCLEOTIDE SEQUENCE [LARGE SCALE GENOMIC DNA]</scope>
    <source>
        <strain evidence="3 4">DSM 14734</strain>
    </source>
</reference>
<name>A0A6N7Q2B8_9BACT</name>
<dbReference type="Gene3D" id="3.40.50.300">
    <property type="entry name" value="P-loop containing nucleotide triphosphate hydrolases"/>
    <property type="match status" value="1"/>
</dbReference>
<evidence type="ECO:0000313" key="4">
    <source>
        <dbReference type="Proteomes" id="UP000440224"/>
    </source>
</evidence>
<dbReference type="SMART" id="SM00382">
    <property type="entry name" value="AAA"/>
    <property type="match status" value="1"/>
</dbReference>
<dbReference type="PRINTS" id="PR01874">
    <property type="entry name" value="DNAREPAIRADA"/>
</dbReference>
<evidence type="ECO:0000259" key="2">
    <source>
        <dbReference type="SMART" id="SM00382"/>
    </source>
</evidence>
<evidence type="ECO:0000256" key="1">
    <source>
        <dbReference type="SAM" id="MobiDB-lite"/>
    </source>
</evidence>
<proteinExistence type="predicted"/>